<dbReference type="EMBL" id="DS231703">
    <property type="protein sequence ID" value="KNB05647.1"/>
    <property type="molecule type" value="Genomic_DNA"/>
</dbReference>
<organism evidence="2 3">
    <name type="scientific">Fusarium oxysporum f. sp. lycopersici (strain 4287 / CBS 123668 / FGSC 9935 / NRRL 34936)</name>
    <name type="common">Fusarium vascular wilt of tomato</name>
    <dbReference type="NCBI Taxonomy" id="426428"/>
    <lineage>
        <taxon>Eukaryota</taxon>
        <taxon>Fungi</taxon>
        <taxon>Dikarya</taxon>
        <taxon>Ascomycota</taxon>
        <taxon>Pezizomycotina</taxon>
        <taxon>Sordariomycetes</taxon>
        <taxon>Hypocreomycetidae</taxon>
        <taxon>Hypocreales</taxon>
        <taxon>Nectriaceae</taxon>
        <taxon>Fusarium</taxon>
        <taxon>Fusarium oxysporum species complex</taxon>
    </lineage>
</organism>
<gene>
    <name evidence="2" type="ORF">FOXG_19548</name>
</gene>
<dbReference type="GeneID" id="28960254"/>
<feature type="compositionally biased region" description="Polar residues" evidence="1">
    <location>
        <begin position="60"/>
        <end position="72"/>
    </location>
</feature>
<reference evidence="2" key="1">
    <citation type="submission" date="2007-04" db="EMBL/GenBank/DDBJ databases">
        <authorList>
            <consortium name="The Broad Institute Genome Sequencing Platform"/>
            <person name="Birren B."/>
            <person name="Lander E."/>
            <person name="Galagan J."/>
            <person name="Nusbaum C."/>
            <person name="Devon K."/>
            <person name="Ma L.-J."/>
            <person name="Jaffe D."/>
            <person name="Butler J."/>
            <person name="Alvarez P."/>
            <person name="Gnerre S."/>
            <person name="Grabherr M."/>
            <person name="Kleber M."/>
            <person name="Mauceli E."/>
            <person name="Brockman W."/>
            <person name="MacCallum I.A."/>
            <person name="Young S."/>
            <person name="LaButti K."/>
            <person name="DeCaprio D."/>
            <person name="Crawford M."/>
            <person name="Koehrsen M."/>
            <person name="Engels R."/>
            <person name="Montgomery P."/>
            <person name="Pearson M."/>
            <person name="Howarth C."/>
            <person name="Larson L."/>
            <person name="White J."/>
            <person name="O'Leary S."/>
            <person name="Kodira C."/>
            <person name="Zeng Q."/>
            <person name="Yandava C."/>
            <person name="Alvarado L."/>
            <person name="Kistler C."/>
            <person name="Shim W.-B."/>
            <person name="Kang S."/>
            <person name="Woloshuk C."/>
        </authorList>
    </citation>
    <scope>NUCLEOTIDE SEQUENCE</scope>
    <source>
        <strain evidence="2">4287</strain>
    </source>
</reference>
<sequence>MTPHISYFGDDAQLPLSKLAPVEPCLEQATLPYRSDSISLLFQPNLQILVTLSTQPRWRIDNSMNPHPSSSPVEPPIQA</sequence>
<accession>A0A0J9WMJ6</accession>
<proteinExistence type="predicted"/>
<protein>
    <submittedName>
        <fullName evidence="2">Uncharacterized protein</fullName>
    </submittedName>
</protein>
<evidence type="ECO:0000313" key="3">
    <source>
        <dbReference type="Proteomes" id="UP000009097"/>
    </source>
</evidence>
<evidence type="ECO:0000256" key="1">
    <source>
        <dbReference type="SAM" id="MobiDB-lite"/>
    </source>
</evidence>
<feature type="region of interest" description="Disordered" evidence="1">
    <location>
        <begin position="60"/>
        <end position="79"/>
    </location>
</feature>
<dbReference type="VEuPathDB" id="FungiDB:FOXG_19548"/>
<dbReference type="Proteomes" id="UP000009097">
    <property type="component" value="Unassembled WGS sequence"/>
</dbReference>
<dbReference type="KEGG" id="fox:FOXG_19548"/>
<dbReference type="RefSeq" id="XP_018243692.1">
    <property type="nucleotide sequence ID" value="XM_018399785.1"/>
</dbReference>
<evidence type="ECO:0000313" key="2">
    <source>
        <dbReference type="EMBL" id="KNB05647.1"/>
    </source>
</evidence>
<reference evidence="2" key="2">
    <citation type="journal article" date="2010" name="Nature">
        <title>Comparative genomics reveals mobile pathogenicity chromosomes in Fusarium.</title>
        <authorList>
            <person name="Ma L.J."/>
            <person name="van der Does H.C."/>
            <person name="Borkovich K.A."/>
            <person name="Coleman J.J."/>
            <person name="Daboussi M.J."/>
            <person name="Di Pietro A."/>
            <person name="Dufresne M."/>
            <person name="Freitag M."/>
            <person name="Grabherr M."/>
            <person name="Henrissat B."/>
            <person name="Houterman P.M."/>
            <person name="Kang S."/>
            <person name="Shim W.B."/>
            <person name="Woloshuk C."/>
            <person name="Xie X."/>
            <person name="Xu J.R."/>
            <person name="Antoniw J."/>
            <person name="Baker S.E."/>
            <person name="Bluhm B.H."/>
            <person name="Breakspear A."/>
            <person name="Brown D.W."/>
            <person name="Butchko R.A."/>
            <person name="Chapman S."/>
            <person name="Coulson R."/>
            <person name="Coutinho P.M."/>
            <person name="Danchin E.G."/>
            <person name="Diener A."/>
            <person name="Gale L.R."/>
            <person name="Gardiner D.M."/>
            <person name="Goff S."/>
            <person name="Hammond-Kosack K.E."/>
            <person name="Hilburn K."/>
            <person name="Hua-Van A."/>
            <person name="Jonkers W."/>
            <person name="Kazan K."/>
            <person name="Kodira C.D."/>
            <person name="Koehrsen M."/>
            <person name="Kumar L."/>
            <person name="Lee Y.H."/>
            <person name="Li L."/>
            <person name="Manners J.M."/>
            <person name="Miranda-Saavedra D."/>
            <person name="Mukherjee M."/>
            <person name="Park G."/>
            <person name="Park J."/>
            <person name="Park S.Y."/>
            <person name="Proctor R.H."/>
            <person name="Regev A."/>
            <person name="Ruiz-Roldan M.C."/>
            <person name="Sain D."/>
            <person name="Sakthikumar S."/>
            <person name="Sykes S."/>
            <person name="Schwartz D.C."/>
            <person name="Turgeon B.G."/>
            <person name="Wapinski I."/>
            <person name="Yoder O."/>
            <person name="Young S."/>
            <person name="Zeng Q."/>
            <person name="Zhou S."/>
            <person name="Galagan J."/>
            <person name="Cuomo C.A."/>
            <person name="Kistler H.C."/>
            <person name="Rep M."/>
        </authorList>
    </citation>
    <scope>NUCLEOTIDE SEQUENCE [LARGE SCALE GENOMIC DNA]</scope>
    <source>
        <strain evidence="2">4287</strain>
    </source>
</reference>
<dbReference type="AlphaFoldDB" id="A0A0J9WMJ6"/>
<name>A0A0J9WMJ6_FUSO4</name>
<dbReference type="OrthoDB" id="10274427at2759"/>